<sequence length="332" mass="36670">MLPPPLPADEARRLDTLRRLNILDTAAEERFDRVTRLARRLFDAPVALVSLVDENRQWFKSRAGFAETEGARQTSFCGHAILSHDIFLIPDALQDERFRDNPLVTGAPGIRFYAGCPLTVPNGSRLGTLCVFDVKPRTMSEEDQSLLRDLARMVEEELAAVELANMDELTQLSNRRGFVALAQHALTVCDRLERPATLLFFDMDGFKTINDRFGHAEGDRALRDFATELRESLGDFAVIGRLGGDEFVALLSDVDCGACPEVMTALRERLTARQAAAPRGYTIDYSVGSIEFDPHVHDDIGAMLAQADAAMYANKAANKSAGKQASEPARND</sequence>
<dbReference type="PROSITE" id="PS50887">
    <property type="entry name" value="GGDEF"/>
    <property type="match status" value="1"/>
</dbReference>
<dbReference type="PANTHER" id="PTHR43102">
    <property type="entry name" value="SLR1143 PROTEIN"/>
    <property type="match status" value="1"/>
</dbReference>
<dbReference type="InterPro" id="IPR029016">
    <property type="entry name" value="GAF-like_dom_sf"/>
</dbReference>
<dbReference type="Proteomes" id="UP000721236">
    <property type="component" value="Unassembled WGS sequence"/>
</dbReference>
<keyword evidence="3" id="KW-1185">Reference proteome</keyword>
<dbReference type="InterPro" id="IPR029787">
    <property type="entry name" value="Nucleotide_cyclase"/>
</dbReference>
<feature type="domain" description="GGDEF" evidence="1">
    <location>
        <begin position="194"/>
        <end position="327"/>
    </location>
</feature>
<protein>
    <recommendedName>
        <fullName evidence="1">GGDEF domain-containing protein</fullName>
    </recommendedName>
</protein>
<evidence type="ECO:0000313" key="2">
    <source>
        <dbReference type="EMBL" id="CAG9169482.1"/>
    </source>
</evidence>
<evidence type="ECO:0000259" key="1">
    <source>
        <dbReference type="PROSITE" id="PS50887"/>
    </source>
</evidence>
<comment type="caution">
    <text evidence="2">The sequence shown here is derived from an EMBL/GenBank/DDBJ whole genome shotgun (WGS) entry which is preliminary data.</text>
</comment>
<dbReference type="EMBL" id="CAJZAH010000001">
    <property type="protein sequence ID" value="CAG9169482.1"/>
    <property type="molecule type" value="Genomic_DNA"/>
</dbReference>
<dbReference type="InterPro" id="IPR043128">
    <property type="entry name" value="Rev_trsase/Diguanyl_cyclase"/>
</dbReference>
<dbReference type="NCBIfam" id="TIGR00254">
    <property type="entry name" value="GGDEF"/>
    <property type="match status" value="1"/>
</dbReference>
<dbReference type="Pfam" id="PF01590">
    <property type="entry name" value="GAF"/>
    <property type="match status" value="1"/>
</dbReference>
<name>A0ABM8WPW4_9BURK</name>
<dbReference type="SMART" id="SM00267">
    <property type="entry name" value="GGDEF"/>
    <property type="match status" value="1"/>
</dbReference>
<dbReference type="SUPFAM" id="SSF55073">
    <property type="entry name" value="Nucleotide cyclase"/>
    <property type="match status" value="1"/>
</dbReference>
<dbReference type="PANTHER" id="PTHR43102:SF2">
    <property type="entry name" value="GAF DOMAIN-CONTAINING PROTEIN"/>
    <property type="match status" value="1"/>
</dbReference>
<dbReference type="SMART" id="SM00065">
    <property type="entry name" value="GAF"/>
    <property type="match status" value="1"/>
</dbReference>
<gene>
    <name evidence="2" type="ORF">LMG21510_01450</name>
</gene>
<dbReference type="Gene3D" id="3.30.70.270">
    <property type="match status" value="1"/>
</dbReference>
<dbReference type="SUPFAM" id="SSF55781">
    <property type="entry name" value="GAF domain-like"/>
    <property type="match status" value="1"/>
</dbReference>
<proteinExistence type="predicted"/>
<evidence type="ECO:0000313" key="3">
    <source>
        <dbReference type="Proteomes" id="UP000721236"/>
    </source>
</evidence>
<accession>A0ABM8WPW4</accession>
<dbReference type="InterPro" id="IPR000160">
    <property type="entry name" value="GGDEF_dom"/>
</dbReference>
<reference evidence="2 3" key="1">
    <citation type="submission" date="2021-08" db="EMBL/GenBank/DDBJ databases">
        <authorList>
            <person name="Peeters C."/>
        </authorList>
    </citation>
    <scope>NUCLEOTIDE SEQUENCE [LARGE SCALE GENOMIC DNA]</scope>
    <source>
        <strain evidence="2 3">LMG 21510</strain>
    </source>
</reference>
<dbReference type="CDD" id="cd01949">
    <property type="entry name" value="GGDEF"/>
    <property type="match status" value="1"/>
</dbReference>
<dbReference type="RefSeq" id="WP_224040620.1">
    <property type="nucleotide sequence ID" value="NZ_CAJZAH010000001.1"/>
</dbReference>
<dbReference type="Gene3D" id="3.30.450.40">
    <property type="match status" value="1"/>
</dbReference>
<dbReference type="InterPro" id="IPR003018">
    <property type="entry name" value="GAF"/>
</dbReference>
<dbReference type="Pfam" id="PF00990">
    <property type="entry name" value="GGDEF"/>
    <property type="match status" value="1"/>
</dbReference>
<organism evidence="2 3">
    <name type="scientific">Cupriavidus respiraculi</name>
    <dbReference type="NCBI Taxonomy" id="195930"/>
    <lineage>
        <taxon>Bacteria</taxon>
        <taxon>Pseudomonadati</taxon>
        <taxon>Pseudomonadota</taxon>
        <taxon>Betaproteobacteria</taxon>
        <taxon>Burkholderiales</taxon>
        <taxon>Burkholderiaceae</taxon>
        <taxon>Cupriavidus</taxon>
    </lineage>
</organism>